<gene>
    <name evidence="1" type="ORF">ROR02_07390</name>
</gene>
<dbReference type="Proteomes" id="UP000321567">
    <property type="component" value="Unassembled WGS sequence"/>
</dbReference>
<dbReference type="InterPro" id="IPR017850">
    <property type="entry name" value="Alkaline_phosphatase_core_sf"/>
</dbReference>
<organism evidence="1 2">
    <name type="scientific">Pararhodospirillum oryzae</name>
    <dbReference type="NCBI Taxonomy" id="478448"/>
    <lineage>
        <taxon>Bacteria</taxon>
        <taxon>Pseudomonadati</taxon>
        <taxon>Pseudomonadota</taxon>
        <taxon>Alphaproteobacteria</taxon>
        <taxon>Rhodospirillales</taxon>
        <taxon>Rhodospirillaceae</taxon>
        <taxon>Pararhodospirillum</taxon>
    </lineage>
</organism>
<dbReference type="Pfam" id="PF01663">
    <property type="entry name" value="Phosphodiest"/>
    <property type="match status" value="1"/>
</dbReference>
<dbReference type="OrthoDB" id="8580666at2"/>
<dbReference type="RefSeq" id="WP_147162659.1">
    <property type="nucleotide sequence ID" value="NZ_BJZO01000012.1"/>
</dbReference>
<dbReference type="PANTHER" id="PTHR10151:SF120">
    <property type="entry name" value="BIS(5'-ADENOSYL)-TRIPHOSPHATASE"/>
    <property type="match status" value="1"/>
</dbReference>
<dbReference type="InterPro" id="IPR002591">
    <property type="entry name" value="Phosphodiest/P_Trfase"/>
</dbReference>
<dbReference type="SUPFAM" id="SSF53649">
    <property type="entry name" value="Alkaline phosphatase-like"/>
    <property type="match status" value="1"/>
</dbReference>
<sequence>MTAAPSPTACSKVVLVLLDGLGFDTAVRELGYLEGLVEAGRAARACVRSVLPSLSRPTYATVLTGLVPAAHGITGNGVARRLTVPHLFSLASEAGRSTAAVAYFWIHELVMGPPFDPVRDGEGDQLPGPLHHGRFYQAEDFPDQEAITQAARLIARHAPDFVLLHPMGCDHQGHQGGGGSLAYRRAAARQGELLSQVIPGWLEAGYRVVVTADHGMNADAYHGGPSDDERLVPLYLIHAGLAGVIAPVIEQTAVAPTVLRLLGLPLPSSLPTAPLV</sequence>
<dbReference type="AlphaFoldDB" id="A0A512H598"/>
<name>A0A512H598_9PROT</name>
<comment type="caution">
    <text evidence="1">The sequence shown here is derived from an EMBL/GenBank/DDBJ whole genome shotgun (WGS) entry which is preliminary data.</text>
</comment>
<reference evidence="1 2" key="1">
    <citation type="submission" date="2019-07" db="EMBL/GenBank/DDBJ databases">
        <title>Whole genome shotgun sequence of Rhodospirillum oryzae NBRC 107573.</title>
        <authorList>
            <person name="Hosoyama A."/>
            <person name="Uohara A."/>
            <person name="Ohji S."/>
            <person name="Ichikawa N."/>
        </authorList>
    </citation>
    <scope>NUCLEOTIDE SEQUENCE [LARGE SCALE GENOMIC DNA]</scope>
    <source>
        <strain evidence="1 2">NBRC 107573</strain>
    </source>
</reference>
<accession>A0A512H598</accession>
<dbReference type="PANTHER" id="PTHR10151">
    <property type="entry name" value="ECTONUCLEOTIDE PYROPHOSPHATASE/PHOSPHODIESTERASE"/>
    <property type="match status" value="1"/>
</dbReference>
<dbReference type="Gene3D" id="3.40.720.10">
    <property type="entry name" value="Alkaline Phosphatase, subunit A"/>
    <property type="match status" value="1"/>
</dbReference>
<protein>
    <recommendedName>
        <fullName evidence="3">Nucleotide pyrophosphatase</fullName>
    </recommendedName>
</protein>
<evidence type="ECO:0000313" key="2">
    <source>
        <dbReference type="Proteomes" id="UP000321567"/>
    </source>
</evidence>
<keyword evidence="2" id="KW-1185">Reference proteome</keyword>
<evidence type="ECO:0008006" key="3">
    <source>
        <dbReference type="Google" id="ProtNLM"/>
    </source>
</evidence>
<dbReference type="GO" id="GO:0016787">
    <property type="term" value="F:hydrolase activity"/>
    <property type="evidence" value="ECO:0007669"/>
    <property type="project" value="UniProtKB-ARBA"/>
</dbReference>
<proteinExistence type="predicted"/>
<evidence type="ECO:0000313" key="1">
    <source>
        <dbReference type="EMBL" id="GEO80608.1"/>
    </source>
</evidence>
<dbReference type="EMBL" id="BJZO01000012">
    <property type="protein sequence ID" value="GEO80608.1"/>
    <property type="molecule type" value="Genomic_DNA"/>
</dbReference>